<proteinExistence type="inferred from homology"/>
<keyword evidence="5" id="KW-0282">Flagellum</keyword>
<dbReference type="RefSeq" id="WP_135277383.1">
    <property type="nucleotide sequence ID" value="NZ_PQVH01000008.1"/>
</dbReference>
<keyword evidence="3" id="KW-1005">Bacterial flagellum biogenesis</keyword>
<organism evidence="5 6">
    <name type="scientific">Methylotenera oryzisoli</name>
    <dbReference type="NCBI Taxonomy" id="2080758"/>
    <lineage>
        <taxon>Bacteria</taxon>
        <taxon>Pseudomonadati</taxon>
        <taxon>Pseudomonadota</taxon>
        <taxon>Betaproteobacteria</taxon>
        <taxon>Nitrosomonadales</taxon>
        <taxon>Methylophilaceae</taxon>
        <taxon>Methylotenera</taxon>
    </lineage>
</organism>
<evidence type="ECO:0000256" key="3">
    <source>
        <dbReference type="ARBA" id="ARBA00022795"/>
    </source>
</evidence>
<dbReference type="EMBL" id="PQVH01000008">
    <property type="protein sequence ID" value="TFW71734.1"/>
    <property type="molecule type" value="Genomic_DNA"/>
</dbReference>
<dbReference type="SUPFAM" id="SSF140566">
    <property type="entry name" value="FlgN-like"/>
    <property type="match status" value="1"/>
</dbReference>
<name>A0A4Y9VRZ5_9PROT</name>
<feature type="region of interest" description="Disordered" evidence="4">
    <location>
        <begin position="131"/>
        <end position="157"/>
    </location>
</feature>
<comment type="caution">
    <text evidence="5">The sequence shown here is derived from an EMBL/GenBank/DDBJ whole genome shotgun (WGS) entry which is preliminary data.</text>
</comment>
<evidence type="ECO:0000313" key="5">
    <source>
        <dbReference type="EMBL" id="TFW71734.1"/>
    </source>
</evidence>
<comment type="function">
    <text evidence="1">Required for the efficient initiation of filament assembly.</text>
</comment>
<dbReference type="AlphaFoldDB" id="A0A4Y9VRZ5"/>
<comment type="similarity">
    <text evidence="2">Belongs to the FlgN family.</text>
</comment>
<dbReference type="InterPro" id="IPR007809">
    <property type="entry name" value="FlgN-like"/>
</dbReference>
<dbReference type="Proteomes" id="UP000297706">
    <property type="component" value="Unassembled WGS sequence"/>
</dbReference>
<keyword evidence="6" id="KW-1185">Reference proteome</keyword>
<evidence type="ECO:0000256" key="1">
    <source>
        <dbReference type="ARBA" id="ARBA00002397"/>
    </source>
</evidence>
<accession>A0A4Y9VRZ5</accession>
<reference evidence="5 6" key="1">
    <citation type="submission" date="2018-02" db="EMBL/GenBank/DDBJ databases">
        <title>A novel lanthanide dependent methylotroph, Methylotenera sp. La3113.</title>
        <authorList>
            <person name="Lv H."/>
            <person name="Tani A."/>
        </authorList>
    </citation>
    <scope>NUCLEOTIDE SEQUENCE [LARGE SCALE GENOMIC DNA]</scope>
    <source>
        <strain evidence="5 6">La3113</strain>
    </source>
</reference>
<dbReference type="InterPro" id="IPR036679">
    <property type="entry name" value="FlgN-like_sf"/>
</dbReference>
<keyword evidence="5" id="KW-0969">Cilium</keyword>
<dbReference type="Pfam" id="PF05130">
    <property type="entry name" value="FlgN"/>
    <property type="match status" value="1"/>
</dbReference>
<gene>
    <name evidence="5" type="ORF">C3Y98_06520</name>
</gene>
<protein>
    <submittedName>
        <fullName evidence="5">Flagellar protein FlgN</fullName>
    </submittedName>
</protein>
<evidence type="ECO:0000256" key="4">
    <source>
        <dbReference type="SAM" id="MobiDB-lite"/>
    </source>
</evidence>
<dbReference type="Gene3D" id="1.20.58.300">
    <property type="entry name" value="FlgN-like"/>
    <property type="match status" value="1"/>
</dbReference>
<evidence type="ECO:0000256" key="2">
    <source>
        <dbReference type="ARBA" id="ARBA00007703"/>
    </source>
</evidence>
<keyword evidence="5" id="KW-0966">Cell projection</keyword>
<dbReference type="OrthoDB" id="8561298at2"/>
<dbReference type="GO" id="GO:0044780">
    <property type="term" value="P:bacterial-type flagellum assembly"/>
    <property type="evidence" value="ECO:0007669"/>
    <property type="project" value="InterPro"/>
</dbReference>
<sequence length="157" mass="17378">MVNTSSSQPVTFTQDTQLVAELIALLEREQSHLVKADVAAIEAILEEKSLLLQRLNLAAKARYQLLQVHGFQSNESGMTAWVEKQAKKEITTAWVNFQKSLAQAKELNRLNGVLISKHFNRNQELLNHLQGNNDANSVYGPDGQAKSKGPSRSGLIV</sequence>
<evidence type="ECO:0000313" key="6">
    <source>
        <dbReference type="Proteomes" id="UP000297706"/>
    </source>
</evidence>